<dbReference type="FunFam" id="3.40.50.300:FF:000326">
    <property type="entry name" value="P-loop containing nucleoside triphosphate hydrolase"/>
    <property type="match status" value="1"/>
</dbReference>
<evidence type="ECO:0008006" key="9">
    <source>
        <dbReference type="Google" id="ProtNLM"/>
    </source>
</evidence>
<dbReference type="InterPro" id="IPR041677">
    <property type="entry name" value="DNA2/NAM7_AAA_11"/>
</dbReference>
<dbReference type="GO" id="GO:0005524">
    <property type="term" value="F:ATP binding"/>
    <property type="evidence" value="ECO:0007669"/>
    <property type="project" value="UniProtKB-KW"/>
</dbReference>
<evidence type="ECO:0000256" key="4">
    <source>
        <dbReference type="ARBA" id="ARBA00022840"/>
    </source>
</evidence>
<evidence type="ECO:0000313" key="8">
    <source>
        <dbReference type="Proteomes" id="UP000324897"/>
    </source>
</evidence>
<organism evidence="7 8">
    <name type="scientific">Eragrostis curvula</name>
    <name type="common">weeping love grass</name>
    <dbReference type="NCBI Taxonomy" id="38414"/>
    <lineage>
        <taxon>Eukaryota</taxon>
        <taxon>Viridiplantae</taxon>
        <taxon>Streptophyta</taxon>
        <taxon>Embryophyta</taxon>
        <taxon>Tracheophyta</taxon>
        <taxon>Spermatophyta</taxon>
        <taxon>Magnoliopsida</taxon>
        <taxon>Liliopsida</taxon>
        <taxon>Poales</taxon>
        <taxon>Poaceae</taxon>
        <taxon>PACMAD clade</taxon>
        <taxon>Chloridoideae</taxon>
        <taxon>Eragrostideae</taxon>
        <taxon>Eragrostidinae</taxon>
        <taxon>Eragrostis</taxon>
    </lineage>
</organism>
<dbReference type="Pfam" id="PF13086">
    <property type="entry name" value="AAA_11"/>
    <property type="match status" value="1"/>
</dbReference>
<evidence type="ECO:0000256" key="3">
    <source>
        <dbReference type="ARBA" id="ARBA00022806"/>
    </source>
</evidence>
<proteinExistence type="predicted"/>
<dbReference type="GO" id="GO:0016787">
    <property type="term" value="F:hydrolase activity"/>
    <property type="evidence" value="ECO:0007669"/>
    <property type="project" value="UniProtKB-KW"/>
</dbReference>
<dbReference type="EMBL" id="RWGY01000031">
    <property type="protein sequence ID" value="TVU16022.1"/>
    <property type="molecule type" value="Genomic_DNA"/>
</dbReference>
<dbReference type="InterPro" id="IPR027417">
    <property type="entry name" value="P-loop_NTPase"/>
</dbReference>
<dbReference type="Gramene" id="TVU16022">
    <property type="protein sequence ID" value="TVU16022"/>
    <property type="gene ID" value="EJB05_39569"/>
</dbReference>
<evidence type="ECO:0000259" key="5">
    <source>
        <dbReference type="Pfam" id="PF13086"/>
    </source>
</evidence>
<dbReference type="SUPFAM" id="SSF52540">
    <property type="entry name" value="P-loop containing nucleoside triphosphate hydrolases"/>
    <property type="match status" value="1"/>
</dbReference>
<evidence type="ECO:0000313" key="7">
    <source>
        <dbReference type="EMBL" id="TVU16022.1"/>
    </source>
</evidence>
<dbReference type="Proteomes" id="UP000324897">
    <property type="component" value="Unassembled WGS sequence"/>
</dbReference>
<gene>
    <name evidence="7" type="ORF">EJB05_39569</name>
</gene>
<keyword evidence="4" id="KW-0067">ATP-binding</keyword>
<comment type="caution">
    <text evidence="7">The sequence shown here is derived from an EMBL/GenBank/DDBJ whole genome shotgun (WGS) entry which is preliminary data.</text>
</comment>
<dbReference type="OrthoDB" id="6513042at2759"/>
<dbReference type="PANTHER" id="PTHR10887:SF479">
    <property type="entry name" value="DNA2_NAM7 HELICASE HELICASE DOMAIN-CONTAINING PROTEIN"/>
    <property type="match status" value="1"/>
</dbReference>
<accession>A0A5J9TX95</accession>
<sequence length="523" mass="58177">MSIDGDLSEIFLDTRVKRLKRCFSPATGWRHCLVSLAVFLEEPRTVFDQYNEACWQKDGTRLPESSFIRSRFHQMFQKLSSCFATIMAHVPRAIILEKNYKSIVSLTKMLEDFSKLLATKTAGNDVAVDVFMTTSDEKCRDSDERAHGSELVEKLTQQKKAILGVTRTLIRNLKLPVTRSDFRIKKFCLVSASFVFCTVSGSAKLNNQKMDLLLIDEAAQLKECESLIPLQLSGLKHAVLIGDECQLPATVKSKVAGSALLGRSLFERLSLLGHKKHLLNIQYRMHPSISIFPNESFYDKKILDGPNVMQESHKRSFLHGAMFGPYSFINIDGWEDRGQSKRNMTELTVIMEILHNLRNACRSTSQCVSVGVICPYSAQVEAIQQAVGDAKAMHPLALRVNSVDGFQGSEEDIIILSTVRSNNAGSIGFLSNVRRANVALTRARHCLWILGNAATLRGSGSIWEELVQDAVDRRCFFNWDDGAGVSSSWAVTSCVNTDISCEHGRNADADDICGALGSLRLAE</sequence>
<dbReference type="AlphaFoldDB" id="A0A5J9TX95"/>
<feature type="domain" description="DNA2/NAM7 helicase-like C-terminal" evidence="6">
    <location>
        <begin position="261"/>
        <end position="453"/>
    </location>
</feature>
<dbReference type="InterPro" id="IPR047187">
    <property type="entry name" value="SF1_C_Upf1"/>
</dbReference>
<keyword evidence="1" id="KW-0547">Nucleotide-binding</keyword>
<evidence type="ECO:0000259" key="6">
    <source>
        <dbReference type="Pfam" id="PF13087"/>
    </source>
</evidence>
<dbReference type="CDD" id="cd18808">
    <property type="entry name" value="SF1_C_Upf1"/>
    <property type="match status" value="1"/>
</dbReference>
<keyword evidence="3" id="KW-0347">Helicase</keyword>
<evidence type="ECO:0000256" key="1">
    <source>
        <dbReference type="ARBA" id="ARBA00022741"/>
    </source>
</evidence>
<keyword evidence="8" id="KW-1185">Reference proteome</keyword>
<dbReference type="PANTHER" id="PTHR10887">
    <property type="entry name" value="DNA2/NAM7 HELICASE FAMILY"/>
    <property type="match status" value="1"/>
</dbReference>
<dbReference type="GO" id="GO:0005694">
    <property type="term" value="C:chromosome"/>
    <property type="evidence" value="ECO:0007669"/>
    <property type="project" value="UniProtKB-ARBA"/>
</dbReference>
<reference evidence="7 8" key="1">
    <citation type="journal article" date="2019" name="Sci. Rep.">
        <title>A high-quality genome of Eragrostis curvula grass provides insights into Poaceae evolution and supports new strategies to enhance forage quality.</title>
        <authorList>
            <person name="Carballo J."/>
            <person name="Santos B.A.C.M."/>
            <person name="Zappacosta D."/>
            <person name="Garbus I."/>
            <person name="Selva J.P."/>
            <person name="Gallo C.A."/>
            <person name="Diaz A."/>
            <person name="Albertini E."/>
            <person name="Caccamo M."/>
            <person name="Echenique V."/>
        </authorList>
    </citation>
    <scope>NUCLEOTIDE SEQUENCE [LARGE SCALE GENOMIC DNA]</scope>
    <source>
        <strain evidence="8">cv. Victoria</strain>
        <tissue evidence="7">Leaf</tissue>
    </source>
</reference>
<protein>
    <recommendedName>
        <fullName evidence="9">DNA2/NAM7 helicase-like C-terminal domain-containing protein</fullName>
    </recommendedName>
</protein>
<dbReference type="Gene3D" id="3.40.50.300">
    <property type="entry name" value="P-loop containing nucleotide triphosphate hydrolases"/>
    <property type="match status" value="2"/>
</dbReference>
<dbReference type="InterPro" id="IPR045055">
    <property type="entry name" value="DNA2/NAM7-like"/>
</dbReference>
<evidence type="ECO:0000256" key="2">
    <source>
        <dbReference type="ARBA" id="ARBA00022801"/>
    </source>
</evidence>
<keyword evidence="2" id="KW-0378">Hydrolase</keyword>
<dbReference type="InterPro" id="IPR041679">
    <property type="entry name" value="DNA2/NAM7-like_C"/>
</dbReference>
<dbReference type="GO" id="GO:0004386">
    <property type="term" value="F:helicase activity"/>
    <property type="evidence" value="ECO:0007669"/>
    <property type="project" value="UniProtKB-KW"/>
</dbReference>
<name>A0A5J9TX95_9POAL</name>
<dbReference type="Pfam" id="PF13087">
    <property type="entry name" value="AAA_12"/>
    <property type="match status" value="1"/>
</dbReference>
<feature type="domain" description="DNA2/NAM7 helicase helicase" evidence="5">
    <location>
        <begin position="87"/>
        <end position="254"/>
    </location>
</feature>